<comment type="caution">
    <text evidence="8">The sequence shown here is derived from an EMBL/GenBank/DDBJ whole genome shotgun (WGS) entry which is preliminary data.</text>
</comment>
<keyword evidence="3" id="KW-0963">Cytoplasm</keyword>
<sequence length="146" mass="16394">MQVPKTLDETARNEVWREHCRKEASIATTLTQYRVTSPERMTLLPEKPNKTIPKFARPDSGEARRAEELLQSLSKSKHSHQTPAEAYSAPITSNMAYGFLPQRYKSTHKMFDHKMGKSEITAYAEACARQGVKPTSGTKPKSATAK</sequence>
<evidence type="ECO:0000256" key="1">
    <source>
        <dbReference type="ARBA" id="ARBA00004138"/>
    </source>
</evidence>
<keyword evidence="9" id="KW-1185">Reference proteome</keyword>
<evidence type="ECO:0000256" key="3">
    <source>
        <dbReference type="ARBA" id="ARBA00022490"/>
    </source>
</evidence>
<proteinExistence type="inferred from homology"/>
<comment type="subcellular location">
    <subcellularLocation>
        <location evidence="1">Cell projection</location>
        <location evidence="1">Cilium</location>
    </subcellularLocation>
    <subcellularLocation>
        <location evidence="2">Cytoplasm</location>
        <location evidence="2">Cytoskeleton</location>
    </subcellularLocation>
</comment>
<evidence type="ECO:0000313" key="9">
    <source>
        <dbReference type="Proteomes" id="UP001465755"/>
    </source>
</evidence>
<dbReference type="GO" id="GO:0005856">
    <property type="term" value="C:cytoskeleton"/>
    <property type="evidence" value="ECO:0007669"/>
    <property type="project" value="UniProtKB-SubCell"/>
</dbReference>
<keyword evidence="5" id="KW-0966">Cell projection</keyword>
<evidence type="ECO:0000313" key="8">
    <source>
        <dbReference type="EMBL" id="KAK9811157.1"/>
    </source>
</evidence>
<feature type="compositionally biased region" description="Basic and acidic residues" evidence="7">
    <location>
        <begin position="56"/>
        <end position="66"/>
    </location>
</feature>
<dbReference type="InterPro" id="IPR029214">
    <property type="entry name" value="CFAP144"/>
</dbReference>
<evidence type="ECO:0000256" key="5">
    <source>
        <dbReference type="ARBA" id="ARBA00023273"/>
    </source>
</evidence>
<dbReference type="PANTHER" id="PTHR33865">
    <property type="entry name" value="PROTEIN FAM183B"/>
    <property type="match status" value="1"/>
</dbReference>
<dbReference type="Pfam" id="PF14886">
    <property type="entry name" value="FAM183"/>
    <property type="match status" value="1"/>
</dbReference>
<dbReference type="PANTHER" id="PTHR33865:SF3">
    <property type="entry name" value="PROTEIN FAM183B"/>
    <property type="match status" value="1"/>
</dbReference>
<evidence type="ECO:0000256" key="6">
    <source>
        <dbReference type="ARBA" id="ARBA00034777"/>
    </source>
</evidence>
<dbReference type="AlphaFoldDB" id="A0AAW1PQX4"/>
<reference evidence="8 9" key="1">
    <citation type="journal article" date="2024" name="Nat. Commun.">
        <title>Phylogenomics reveals the evolutionary origins of lichenization in chlorophyte algae.</title>
        <authorList>
            <person name="Puginier C."/>
            <person name="Libourel C."/>
            <person name="Otte J."/>
            <person name="Skaloud P."/>
            <person name="Haon M."/>
            <person name="Grisel S."/>
            <person name="Petersen M."/>
            <person name="Berrin J.G."/>
            <person name="Delaux P.M."/>
            <person name="Dal Grande F."/>
            <person name="Keller J."/>
        </authorList>
    </citation>
    <scope>NUCLEOTIDE SEQUENCE [LARGE SCALE GENOMIC DNA]</scope>
    <source>
        <strain evidence="8 9">SAG 2036</strain>
    </source>
</reference>
<evidence type="ECO:0000256" key="7">
    <source>
        <dbReference type="SAM" id="MobiDB-lite"/>
    </source>
</evidence>
<accession>A0AAW1PQX4</accession>
<dbReference type="EMBL" id="JALJOQ010000011">
    <property type="protein sequence ID" value="KAK9811157.1"/>
    <property type="molecule type" value="Genomic_DNA"/>
</dbReference>
<organism evidence="8 9">
    <name type="scientific">Symbiochloris irregularis</name>
    <dbReference type="NCBI Taxonomy" id="706552"/>
    <lineage>
        <taxon>Eukaryota</taxon>
        <taxon>Viridiplantae</taxon>
        <taxon>Chlorophyta</taxon>
        <taxon>core chlorophytes</taxon>
        <taxon>Trebouxiophyceae</taxon>
        <taxon>Trebouxiales</taxon>
        <taxon>Trebouxiaceae</taxon>
        <taxon>Symbiochloris</taxon>
    </lineage>
</organism>
<evidence type="ECO:0000256" key="2">
    <source>
        <dbReference type="ARBA" id="ARBA00004245"/>
    </source>
</evidence>
<evidence type="ECO:0000256" key="4">
    <source>
        <dbReference type="ARBA" id="ARBA00023212"/>
    </source>
</evidence>
<dbReference type="Proteomes" id="UP001465755">
    <property type="component" value="Unassembled WGS sequence"/>
</dbReference>
<name>A0AAW1PQX4_9CHLO</name>
<dbReference type="GO" id="GO:0097546">
    <property type="term" value="C:ciliary base"/>
    <property type="evidence" value="ECO:0007669"/>
    <property type="project" value="TreeGrafter"/>
</dbReference>
<protein>
    <submittedName>
        <fullName evidence="8">Uncharacterized protein</fullName>
    </submittedName>
</protein>
<feature type="region of interest" description="Disordered" evidence="7">
    <location>
        <begin position="44"/>
        <end position="66"/>
    </location>
</feature>
<comment type="similarity">
    <text evidence="6">Belongs to the CFAP144 family.</text>
</comment>
<keyword evidence="4" id="KW-0206">Cytoskeleton</keyword>
<gene>
    <name evidence="8" type="ORF">WJX73_007281</name>
</gene>